<gene>
    <name evidence="2" type="ORF">ACFQ1S_28590</name>
</gene>
<organism evidence="2 3">
    <name type="scientific">Kibdelosporangium lantanae</name>
    <dbReference type="NCBI Taxonomy" id="1497396"/>
    <lineage>
        <taxon>Bacteria</taxon>
        <taxon>Bacillati</taxon>
        <taxon>Actinomycetota</taxon>
        <taxon>Actinomycetes</taxon>
        <taxon>Pseudonocardiales</taxon>
        <taxon>Pseudonocardiaceae</taxon>
        <taxon>Kibdelosporangium</taxon>
    </lineage>
</organism>
<comment type="caution">
    <text evidence="2">The sequence shown here is derived from an EMBL/GenBank/DDBJ whole genome shotgun (WGS) entry which is preliminary data.</text>
</comment>
<name>A0ABW3MGF6_9PSEU</name>
<feature type="region of interest" description="Disordered" evidence="1">
    <location>
        <begin position="1"/>
        <end position="21"/>
    </location>
</feature>
<evidence type="ECO:0000313" key="2">
    <source>
        <dbReference type="EMBL" id="MFD1049212.1"/>
    </source>
</evidence>
<accession>A0ABW3MGF6</accession>
<feature type="non-terminal residue" evidence="2">
    <location>
        <position position="77"/>
    </location>
</feature>
<keyword evidence="3" id="KW-1185">Reference proteome</keyword>
<dbReference type="Proteomes" id="UP001597045">
    <property type="component" value="Unassembled WGS sequence"/>
</dbReference>
<protein>
    <submittedName>
        <fullName evidence="2">Uncharacterized protein</fullName>
    </submittedName>
</protein>
<evidence type="ECO:0000256" key="1">
    <source>
        <dbReference type="SAM" id="MobiDB-lite"/>
    </source>
</evidence>
<evidence type="ECO:0000313" key="3">
    <source>
        <dbReference type="Proteomes" id="UP001597045"/>
    </source>
</evidence>
<proteinExistence type="predicted"/>
<sequence length="77" mass="8566">MARFDKTATGEITGPRPQDFRGDRSFTVEAWVQHKWTAYDAAGILKAVGNDAGTTTNQLWPVDSPIYDKAMNGKYQT</sequence>
<dbReference type="EMBL" id="JBHTIS010002048">
    <property type="protein sequence ID" value="MFD1049212.1"/>
    <property type="molecule type" value="Genomic_DNA"/>
</dbReference>
<reference evidence="3" key="1">
    <citation type="journal article" date="2019" name="Int. J. Syst. Evol. Microbiol.">
        <title>The Global Catalogue of Microorganisms (GCM) 10K type strain sequencing project: providing services to taxonomists for standard genome sequencing and annotation.</title>
        <authorList>
            <consortium name="The Broad Institute Genomics Platform"/>
            <consortium name="The Broad Institute Genome Sequencing Center for Infectious Disease"/>
            <person name="Wu L."/>
            <person name="Ma J."/>
        </authorList>
    </citation>
    <scope>NUCLEOTIDE SEQUENCE [LARGE SCALE GENOMIC DNA]</scope>
    <source>
        <strain evidence="3">JCM 31486</strain>
    </source>
</reference>